<keyword evidence="1" id="KW-0472">Membrane</keyword>
<accession>A0ABP1QM36</accession>
<feature type="transmembrane region" description="Helical" evidence="1">
    <location>
        <begin position="632"/>
        <end position="654"/>
    </location>
</feature>
<keyword evidence="1" id="KW-1133">Transmembrane helix</keyword>
<organism evidence="2 3">
    <name type="scientific">Orchesella dallaii</name>
    <dbReference type="NCBI Taxonomy" id="48710"/>
    <lineage>
        <taxon>Eukaryota</taxon>
        <taxon>Metazoa</taxon>
        <taxon>Ecdysozoa</taxon>
        <taxon>Arthropoda</taxon>
        <taxon>Hexapoda</taxon>
        <taxon>Collembola</taxon>
        <taxon>Entomobryomorpha</taxon>
        <taxon>Entomobryoidea</taxon>
        <taxon>Orchesellidae</taxon>
        <taxon>Orchesellinae</taxon>
        <taxon>Orchesella</taxon>
    </lineage>
</organism>
<evidence type="ECO:0000313" key="3">
    <source>
        <dbReference type="Proteomes" id="UP001642540"/>
    </source>
</evidence>
<reference evidence="2 3" key="1">
    <citation type="submission" date="2024-08" db="EMBL/GenBank/DDBJ databases">
        <authorList>
            <person name="Cucini C."/>
            <person name="Frati F."/>
        </authorList>
    </citation>
    <scope>NUCLEOTIDE SEQUENCE [LARGE SCALE GENOMIC DNA]</scope>
</reference>
<name>A0ABP1QM36_9HEXA</name>
<keyword evidence="1" id="KW-0812">Transmembrane</keyword>
<dbReference type="EMBL" id="CAXLJM020000035">
    <property type="protein sequence ID" value="CAL8104393.1"/>
    <property type="molecule type" value="Genomic_DNA"/>
</dbReference>
<feature type="transmembrane region" description="Helical" evidence="1">
    <location>
        <begin position="679"/>
        <end position="702"/>
    </location>
</feature>
<feature type="transmembrane region" description="Helical" evidence="1">
    <location>
        <begin position="524"/>
        <end position="547"/>
    </location>
</feature>
<feature type="transmembrane region" description="Helical" evidence="1">
    <location>
        <begin position="559"/>
        <end position="578"/>
    </location>
</feature>
<dbReference type="Proteomes" id="UP001642540">
    <property type="component" value="Unassembled WGS sequence"/>
</dbReference>
<comment type="caution">
    <text evidence="2">The sequence shown here is derived from an EMBL/GenBank/DDBJ whole genome shotgun (WGS) entry which is preliminary data.</text>
</comment>
<keyword evidence="3" id="KW-1185">Reference proteome</keyword>
<sequence>MVVTSEFNMKMKLPVQRNFLLVLVCVFLQYLIFVDCDPTVQCVHTGSGLGEFPKQNFLTWNMELGPFSIGAKKFSNYYTAAQLAGFFDNGFGSEHFFKGANGIEKKECPYSYHNMPKHRQDKYGNSEGDVELCDELDQRAILRINQVKQTDVNGTNHTLTGWLHLEVELKDKKDQIRMIYAQMYDEYYNAVGEFVTDPTEQCQASNPDTYITPTPYQYLPCSAIGSREAKPSQALYMVARVDLKDQAVKNSPIYLPAKELTSAHGVHFTWRMSEYWCSRHTRIIPMIFVLTSENIKIWSKTTNHGRNQNGGLYKVLRKIPKHWLRPIWIGAADIKHPGRGTLECNTPVVDDTTADPSPADASWILKKIPFLVTHEYYHHKNLYVVLQHGYATFAGSRTCQVNPFPLAHGARSSPAFGGRCKKAGTNDTSSGYFQKCNTDPSAPEFEGIEGPFQTYGNYVINLQVSRNASCVPCRAPLTAQDAVNISEFKVDSVTRPPPIIATEGPLVVTRTNDSVVIFWRGRKFHGILCIIVSMFLMPVSLFAARYYKETFMKWQCKGGHLWYWVHLATSMASIAILFSSQTALSQSIETWGRSQDTFGVIHFILGWVSHTVFIILFIMGGIRATSVTVRKALMTTHSVVGFTHYAVNLFLIWVSTNIPASPSLGECGVDGLPTGFSPAAAVLVGWVACDITFHGVLTFLLFTTDVKFGIKRWYCPIVPLMHPGSHSDIQGSALRKILFLLYIVLSGAFTLGLILIISLKPQVEGCIVGELSCKSPIGCSKAALALCKKLQHLNCG</sequence>
<proteinExistence type="predicted"/>
<feature type="transmembrane region" description="Helical" evidence="1">
    <location>
        <begin position="598"/>
        <end position="620"/>
    </location>
</feature>
<protein>
    <recommendedName>
        <fullName evidence="4">Ferric-chelate reductase 1</fullName>
    </recommendedName>
</protein>
<evidence type="ECO:0000313" key="2">
    <source>
        <dbReference type="EMBL" id="CAL8104393.1"/>
    </source>
</evidence>
<gene>
    <name evidence="2" type="ORF">ODALV1_LOCUS11744</name>
</gene>
<evidence type="ECO:0008006" key="4">
    <source>
        <dbReference type="Google" id="ProtNLM"/>
    </source>
</evidence>
<evidence type="ECO:0000256" key="1">
    <source>
        <dbReference type="SAM" id="Phobius"/>
    </source>
</evidence>
<feature type="transmembrane region" description="Helical" evidence="1">
    <location>
        <begin position="737"/>
        <end position="759"/>
    </location>
</feature>